<dbReference type="GO" id="GO:0035556">
    <property type="term" value="P:intracellular signal transduction"/>
    <property type="evidence" value="ECO:0007669"/>
    <property type="project" value="Ensembl"/>
</dbReference>
<keyword evidence="2" id="KW-1133">Transmembrane helix</keyword>
<dbReference type="GeneTree" id="ENSGT00390000014063"/>
<dbReference type="GO" id="GO:0005829">
    <property type="term" value="C:cytosol"/>
    <property type="evidence" value="ECO:0007669"/>
    <property type="project" value="Ensembl"/>
</dbReference>
<dbReference type="GO" id="GO:0043409">
    <property type="term" value="P:negative regulation of MAPK cascade"/>
    <property type="evidence" value="ECO:0007669"/>
    <property type="project" value="Ensembl"/>
</dbReference>
<keyword evidence="2" id="KW-0812">Transmembrane</keyword>
<feature type="region of interest" description="Disordered" evidence="1">
    <location>
        <begin position="235"/>
        <end position="273"/>
    </location>
</feature>
<evidence type="ECO:0000256" key="1">
    <source>
        <dbReference type="SAM" id="MobiDB-lite"/>
    </source>
</evidence>
<dbReference type="Ensembl" id="ENSNVIT00000024316.1">
    <property type="protein sequence ID" value="ENSNVIP00000020876.1"/>
    <property type="gene ID" value="ENSNVIG00000016347.1"/>
</dbReference>
<dbReference type="GO" id="GO:0005794">
    <property type="term" value="C:Golgi apparatus"/>
    <property type="evidence" value="ECO:0007669"/>
    <property type="project" value="Ensembl"/>
</dbReference>
<keyword evidence="2" id="KW-0472">Membrane</keyword>
<reference evidence="3" key="1">
    <citation type="submission" date="2025-08" db="UniProtKB">
        <authorList>
            <consortium name="Ensembl"/>
        </authorList>
    </citation>
    <scope>IDENTIFICATION</scope>
</reference>
<feature type="region of interest" description="Disordered" evidence="1">
    <location>
        <begin position="365"/>
        <end position="405"/>
    </location>
</feature>
<evidence type="ECO:0000313" key="3">
    <source>
        <dbReference type="Ensembl" id="ENSNVIP00000020876.1"/>
    </source>
</evidence>
<dbReference type="InterPro" id="IPR031393">
    <property type="entry name" value="LAX"/>
</dbReference>
<reference evidence="3" key="2">
    <citation type="submission" date="2025-09" db="UniProtKB">
        <authorList>
            <consortium name="Ensembl"/>
        </authorList>
    </citation>
    <scope>IDENTIFICATION</scope>
</reference>
<feature type="transmembrane region" description="Helical" evidence="2">
    <location>
        <begin position="37"/>
        <end position="59"/>
    </location>
</feature>
<evidence type="ECO:0000256" key="2">
    <source>
        <dbReference type="SAM" id="Phobius"/>
    </source>
</evidence>
<dbReference type="GO" id="GO:0050851">
    <property type="term" value="P:antigen receptor-mediated signaling pathway"/>
    <property type="evidence" value="ECO:0007669"/>
    <property type="project" value="TreeGrafter"/>
</dbReference>
<proteinExistence type="predicted"/>
<keyword evidence="4" id="KW-1185">Reference proteome</keyword>
<dbReference type="GO" id="GO:0042113">
    <property type="term" value="P:B cell activation"/>
    <property type="evidence" value="ECO:0007669"/>
    <property type="project" value="Ensembl"/>
</dbReference>
<sequence length="405" mass="45184">ADMITPTLSNIGGRTLEARTLQVTEGSLDREKDQSSAIFSGFAGFLAILLTTVIFYSLWNWSKWKKYRQAPYFRVTVMPLLSLSRPRQGAKNIYDSLPQRREELGRRQSRSNRIFSTESLLSRNSDSPPSEPVPSQAGSGLWLYGDHAPANGYAVGIYDNATWLQMCGDLTPSANYVNIRTTRDCRSISSEDSRDYINVPTAEEIAKALASTNSTPENLFALPSAQERELELIEEKDKGYGNGSDHASFRSPRSKSDDPLSDEEGSSETSNDYVNMAGLNLETLQGKQPRMAFQCYRDYENVPSALTNRNQQQVEEEVISSNPDHVEGRMESPDTHIQFVMQSGRVLALGEPVTCQPSAQIETSQIEHGEEMSNDTSNDYENVLPAKSGDRDSKHRPHTLLPDKL</sequence>
<name>A0A8C7BGR2_NEOVI</name>
<organism evidence="3 4">
    <name type="scientific">Neovison vison</name>
    <name type="common">American mink</name>
    <name type="synonym">Mustela vison</name>
    <dbReference type="NCBI Taxonomy" id="452646"/>
    <lineage>
        <taxon>Eukaryota</taxon>
        <taxon>Metazoa</taxon>
        <taxon>Chordata</taxon>
        <taxon>Craniata</taxon>
        <taxon>Vertebrata</taxon>
        <taxon>Euteleostomi</taxon>
        <taxon>Mammalia</taxon>
        <taxon>Eutheria</taxon>
        <taxon>Laurasiatheria</taxon>
        <taxon>Carnivora</taxon>
        <taxon>Caniformia</taxon>
        <taxon>Musteloidea</taxon>
        <taxon>Mustelidae</taxon>
        <taxon>Mustelinae</taxon>
        <taxon>Neogale</taxon>
    </lineage>
</organism>
<dbReference type="GO" id="GO:0006955">
    <property type="term" value="P:immune response"/>
    <property type="evidence" value="ECO:0007669"/>
    <property type="project" value="Ensembl"/>
</dbReference>
<dbReference type="GO" id="GO:0050868">
    <property type="term" value="P:negative regulation of T cell activation"/>
    <property type="evidence" value="ECO:0007669"/>
    <property type="project" value="Ensembl"/>
</dbReference>
<dbReference type="Pfam" id="PF15681">
    <property type="entry name" value="LAX"/>
    <property type="match status" value="1"/>
</dbReference>
<protein>
    <submittedName>
        <fullName evidence="3">Lymphocyte transmembrane adaptor 1</fullName>
    </submittedName>
</protein>
<dbReference type="Proteomes" id="UP000694425">
    <property type="component" value="Unplaced"/>
</dbReference>
<accession>A0A8C7BGR2</accession>
<dbReference type="GO" id="GO:0042169">
    <property type="term" value="F:SH2 domain binding"/>
    <property type="evidence" value="ECO:0007669"/>
    <property type="project" value="Ensembl"/>
</dbReference>
<evidence type="ECO:0000313" key="4">
    <source>
        <dbReference type="Proteomes" id="UP000694425"/>
    </source>
</evidence>
<dbReference type="GO" id="GO:0005886">
    <property type="term" value="C:plasma membrane"/>
    <property type="evidence" value="ECO:0007669"/>
    <property type="project" value="Ensembl"/>
</dbReference>
<dbReference type="GO" id="GO:0019901">
    <property type="term" value="F:protein kinase binding"/>
    <property type="evidence" value="ECO:0007669"/>
    <property type="project" value="Ensembl"/>
</dbReference>
<dbReference type="PANTHER" id="PTHR24091">
    <property type="entry name" value="LYMPHOCYTE TRANSMEMBRANE ADAPTER 1"/>
    <property type="match status" value="1"/>
</dbReference>
<dbReference type="AlphaFoldDB" id="A0A8C7BGR2"/>
<dbReference type="PANTHER" id="PTHR24091:SF0">
    <property type="entry name" value="LYMPHOCYTE TRANSMEMBRANE ADAPTER 1"/>
    <property type="match status" value="1"/>
</dbReference>